<dbReference type="FunFam" id="2.60.260.20:FF:000002">
    <property type="entry name" value="Dnaj homolog subfamily b member"/>
    <property type="match status" value="1"/>
</dbReference>
<dbReference type="Pfam" id="PF01556">
    <property type="entry name" value="DnaJ_C"/>
    <property type="match status" value="1"/>
</dbReference>
<dbReference type="GO" id="GO:0051087">
    <property type="term" value="F:protein-folding chaperone binding"/>
    <property type="evidence" value="ECO:0007669"/>
    <property type="project" value="TreeGrafter"/>
</dbReference>
<dbReference type="CDD" id="cd10747">
    <property type="entry name" value="DnaJ_C"/>
    <property type="match status" value="1"/>
</dbReference>
<dbReference type="CDD" id="cd06257">
    <property type="entry name" value="DnaJ"/>
    <property type="match status" value="1"/>
</dbReference>
<dbReference type="GO" id="GO:0005829">
    <property type="term" value="C:cytosol"/>
    <property type="evidence" value="ECO:0007669"/>
    <property type="project" value="TreeGrafter"/>
</dbReference>
<dbReference type="SMART" id="SM00271">
    <property type="entry name" value="DnaJ"/>
    <property type="match status" value="1"/>
</dbReference>
<sequence length="338" mass="38407">MGKDYYNALQITRSAKDADIKQAYRKIALNFHPIKNPSDKHAADKFRESAEAYDVLSNPKRKAIYDQFGEEGLKSGVPVDKNNWSDPYTFCGDPHKIFHEFFGGDNPFADFNQHAELDKSENFGGLAGRGRKKQDPPIERDLMLSLEEVYHGCIKKMKISRRVMNDDGHTSSFKEKILTITVKRGWKPGTRITFEQEGDQGPNSIPADIVFVVRDKPHPIFRREGANLIYTQKIPLALALIGTTIHVPTLDGRVLDIPITDIVKPGFTRSIPSEGMPLIEDPNKKGDLIIEFDIEFPQYLNSDNKDFIKRALIPNAYKKEEKSKKQNVQLKSLNSFED</sequence>
<dbReference type="PROSITE" id="PS50076">
    <property type="entry name" value="DNAJ_2"/>
    <property type="match status" value="1"/>
</dbReference>
<organism evidence="3 4">
    <name type="scientific">Brachionus calyciflorus</name>
    <dbReference type="NCBI Taxonomy" id="104777"/>
    <lineage>
        <taxon>Eukaryota</taxon>
        <taxon>Metazoa</taxon>
        <taxon>Spiralia</taxon>
        <taxon>Gnathifera</taxon>
        <taxon>Rotifera</taxon>
        <taxon>Eurotatoria</taxon>
        <taxon>Monogononta</taxon>
        <taxon>Pseudotrocha</taxon>
        <taxon>Ploima</taxon>
        <taxon>Brachionidae</taxon>
        <taxon>Brachionus</taxon>
    </lineage>
</organism>
<keyword evidence="1" id="KW-0143">Chaperone</keyword>
<dbReference type="InterPro" id="IPR002939">
    <property type="entry name" value="DnaJ_C"/>
</dbReference>
<dbReference type="OrthoDB" id="550424at2759"/>
<dbReference type="InterPro" id="IPR036869">
    <property type="entry name" value="J_dom_sf"/>
</dbReference>
<evidence type="ECO:0000313" key="3">
    <source>
        <dbReference type="EMBL" id="CAF0826973.1"/>
    </source>
</evidence>
<dbReference type="GO" id="GO:0006457">
    <property type="term" value="P:protein folding"/>
    <property type="evidence" value="ECO:0007669"/>
    <property type="project" value="InterPro"/>
</dbReference>
<dbReference type="SUPFAM" id="SSF49493">
    <property type="entry name" value="HSP40/DnaJ peptide-binding domain"/>
    <property type="match status" value="2"/>
</dbReference>
<dbReference type="SUPFAM" id="SSF46565">
    <property type="entry name" value="Chaperone J-domain"/>
    <property type="match status" value="1"/>
</dbReference>
<dbReference type="FunFam" id="1.10.287.110:FF:000106">
    <property type="entry name" value="Putative heat shock protein-like protein"/>
    <property type="match status" value="1"/>
</dbReference>
<reference evidence="3" key="1">
    <citation type="submission" date="2021-02" db="EMBL/GenBank/DDBJ databases">
        <authorList>
            <person name="Nowell W R."/>
        </authorList>
    </citation>
    <scope>NUCLEOTIDE SEQUENCE</scope>
    <source>
        <strain evidence="3">Ploen Becks lab</strain>
    </source>
</reference>
<evidence type="ECO:0000259" key="2">
    <source>
        <dbReference type="PROSITE" id="PS50076"/>
    </source>
</evidence>
<protein>
    <recommendedName>
        <fullName evidence="2">J domain-containing protein</fullName>
    </recommendedName>
</protein>
<accession>A0A813URG2</accession>
<dbReference type="Proteomes" id="UP000663879">
    <property type="component" value="Unassembled WGS sequence"/>
</dbReference>
<dbReference type="GO" id="GO:0051082">
    <property type="term" value="F:unfolded protein binding"/>
    <property type="evidence" value="ECO:0007669"/>
    <property type="project" value="InterPro"/>
</dbReference>
<comment type="caution">
    <text evidence="3">The sequence shown here is derived from an EMBL/GenBank/DDBJ whole genome shotgun (WGS) entry which is preliminary data.</text>
</comment>
<dbReference type="PANTHER" id="PTHR24078:SF519">
    <property type="entry name" value="DNAJ HOMOLOG SUBFAMILY B MEMBER 13"/>
    <property type="match status" value="1"/>
</dbReference>
<dbReference type="Gene3D" id="2.60.260.20">
    <property type="entry name" value="Urease metallochaperone UreE, N-terminal domain"/>
    <property type="match status" value="2"/>
</dbReference>
<proteinExistence type="predicted"/>
<dbReference type="EMBL" id="CAJNOC010001017">
    <property type="protein sequence ID" value="CAF0826973.1"/>
    <property type="molecule type" value="Genomic_DNA"/>
</dbReference>
<dbReference type="PRINTS" id="PR00625">
    <property type="entry name" value="JDOMAIN"/>
</dbReference>
<gene>
    <name evidence="3" type="ORF">OXX778_LOCUS7769</name>
</gene>
<evidence type="ECO:0000313" key="4">
    <source>
        <dbReference type="Proteomes" id="UP000663879"/>
    </source>
</evidence>
<dbReference type="Gene3D" id="1.10.287.110">
    <property type="entry name" value="DnaJ domain"/>
    <property type="match status" value="1"/>
</dbReference>
<dbReference type="PANTHER" id="PTHR24078">
    <property type="entry name" value="DNAJ HOMOLOG SUBFAMILY C MEMBER"/>
    <property type="match status" value="1"/>
</dbReference>
<dbReference type="InterPro" id="IPR051339">
    <property type="entry name" value="DnaJ_subfamily_B"/>
</dbReference>
<dbReference type="Pfam" id="PF00226">
    <property type="entry name" value="DnaJ"/>
    <property type="match status" value="1"/>
</dbReference>
<evidence type="ECO:0000256" key="1">
    <source>
        <dbReference type="ARBA" id="ARBA00023186"/>
    </source>
</evidence>
<dbReference type="InterPro" id="IPR001623">
    <property type="entry name" value="DnaJ_domain"/>
</dbReference>
<dbReference type="InterPro" id="IPR008971">
    <property type="entry name" value="HSP40/DnaJ_pept-bd"/>
</dbReference>
<dbReference type="FunFam" id="2.60.260.20:FF:000006">
    <property type="entry name" value="DnaJ subfamily B member 13"/>
    <property type="match status" value="1"/>
</dbReference>
<keyword evidence="4" id="KW-1185">Reference proteome</keyword>
<name>A0A813URG2_9BILA</name>
<feature type="domain" description="J" evidence="2">
    <location>
        <begin position="4"/>
        <end position="69"/>
    </location>
</feature>
<dbReference type="AlphaFoldDB" id="A0A813URG2"/>